<evidence type="ECO:0000313" key="13">
    <source>
        <dbReference type="EMBL" id="MXQ14026.1"/>
    </source>
</evidence>
<dbReference type="Pfam" id="PF04234">
    <property type="entry name" value="CopC"/>
    <property type="match status" value="1"/>
</dbReference>
<dbReference type="GO" id="GO:0046688">
    <property type="term" value="P:response to copper ion"/>
    <property type="evidence" value="ECO:0007669"/>
    <property type="project" value="InterPro"/>
</dbReference>
<keyword evidence="8 9" id="KW-0472">Membrane</keyword>
<evidence type="ECO:0000256" key="7">
    <source>
        <dbReference type="ARBA" id="ARBA00023008"/>
    </source>
</evidence>
<evidence type="ECO:0000256" key="6">
    <source>
        <dbReference type="ARBA" id="ARBA00022989"/>
    </source>
</evidence>
<evidence type="ECO:0000256" key="9">
    <source>
        <dbReference type="SAM" id="Phobius"/>
    </source>
</evidence>
<comment type="subcellular location">
    <subcellularLocation>
        <location evidence="1">Cell membrane</location>
        <topology evidence="1">Multi-pass membrane protein</topology>
    </subcellularLocation>
</comment>
<dbReference type="Gene3D" id="2.60.40.1220">
    <property type="match status" value="1"/>
</dbReference>
<feature type="domain" description="CopC" evidence="11">
    <location>
        <begin position="25"/>
        <end position="116"/>
    </location>
</feature>
<keyword evidence="4" id="KW-0479">Metal-binding</keyword>
<name>A0A7X3MVN8_9HYPH</name>
<dbReference type="EMBL" id="WURB01000025">
    <property type="protein sequence ID" value="MXQ14026.1"/>
    <property type="molecule type" value="Genomic_DNA"/>
</dbReference>
<dbReference type="PANTHER" id="PTHR34820:SF4">
    <property type="entry name" value="INNER MEMBRANE PROTEIN YEBZ"/>
    <property type="match status" value="1"/>
</dbReference>
<evidence type="ECO:0000256" key="1">
    <source>
        <dbReference type="ARBA" id="ARBA00004651"/>
    </source>
</evidence>
<feature type="transmembrane region" description="Helical" evidence="9">
    <location>
        <begin position="275"/>
        <end position="298"/>
    </location>
</feature>
<dbReference type="Pfam" id="PF05425">
    <property type="entry name" value="CopD"/>
    <property type="match status" value="1"/>
</dbReference>
<organism evidence="13 14">
    <name type="scientific">Microvirga makkahensis</name>
    <dbReference type="NCBI Taxonomy" id="1128670"/>
    <lineage>
        <taxon>Bacteria</taxon>
        <taxon>Pseudomonadati</taxon>
        <taxon>Pseudomonadota</taxon>
        <taxon>Alphaproteobacteria</taxon>
        <taxon>Hyphomicrobiales</taxon>
        <taxon>Methylobacteriaceae</taxon>
        <taxon>Microvirga</taxon>
    </lineage>
</organism>
<evidence type="ECO:0000313" key="14">
    <source>
        <dbReference type="Proteomes" id="UP000436483"/>
    </source>
</evidence>
<evidence type="ECO:0000256" key="3">
    <source>
        <dbReference type="ARBA" id="ARBA00022692"/>
    </source>
</evidence>
<dbReference type="PANTHER" id="PTHR34820">
    <property type="entry name" value="INNER MEMBRANE PROTEIN YEBZ"/>
    <property type="match status" value="1"/>
</dbReference>
<feature type="signal peptide" evidence="10">
    <location>
        <begin position="1"/>
        <end position="26"/>
    </location>
</feature>
<evidence type="ECO:0000256" key="8">
    <source>
        <dbReference type="ARBA" id="ARBA00023136"/>
    </source>
</evidence>
<evidence type="ECO:0000256" key="10">
    <source>
        <dbReference type="SAM" id="SignalP"/>
    </source>
</evidence>
<feature type="transmembrane region" description="Helical" evidence="9">
    <location>
        <begin position="173"/>
        <end position="194"/>
    </location>
</feature>
<keyword evidence="3 9" id="KW-0812">Transmembrane</keyword>
<evidence type="ECO:0000259" key="11">
    <source>
        <dbReference type="Pfam" id="PF04234"/>
    </source>
</evidence>
<dbReference type="SUPFAM" id="SSF81296">
    <property type="entry name" value="E set domains"/>
    <property type="match status" value="1"/>
</dbReference>
<evidence type="ECO:0000256" key="2">
    <source>
        <dbReference type="ARBA" id="ARBA00022475"/>
    </source>
</evidence>
<keyword evidence="5 10" id="KW-0732">Signal</keyword>
<feature type="transmembrane region" description="Helical" evidence="9">
    <location>
        <begin position="142"/>
        <end position="161"/>
    </location>
</feature>
<keyword evidence="2" id="KW-1003">Cell membrane</keyword>
<feature type="transmembrane region" description="Helical" evidence="9">
    <location>
        <begin position="383"/>
        <end position="403"/>
    </location>
</feature>
<feature type="transmembrane region" description="Helical" evidence="9">
    <location>
        <begin position="243"/>
        <end position="263"/>
    </location>
</feature>
<keyword evidence="6 9" id="KW-1133">Transmembrane helix</keyword>
<dbReference type="OrthoDB" id="8374223at2"/>
<dbReference type="GO" id="GO:0042597">
    <property type="term" value="C:periplasmic space"/>
    <property type="evidence" value="ECO:0007669"/>
    <property type="project" value="InterPro"/>
</dbReference>
<dbReference type="AlphaFoldDB" id="A0A7X3MVN8"/>
<dbReference type="InterPro" id="IPR007348">
    <property type="entry name" value="CopC_dom"/>
</dbReference>
<dbReference type="GO" id="GO:0006825">
    <property type="term" value="P:copper ion transport"/>
    <property type="evidence" value="ECO:0007669"/>
    <property type="project" value="InterPro"/>
</dbReference>
<dbReference type="InterPro" id="IPR014755">
    <property type="entry name" value="Cu-Rt/internalin_Ig-like"/>
</dbReference>
<feature type="chain" id="PRO_5030792585" evidence="10">
    <location>
        <begin position="27"/>
        <end position="524"/>
    </location>
</feature>
<comment type="caution">
    <text evidence="13">The sequence shown here is derived from an EMBL/GenBank/DDBJ whole genome shotgun (WGS) entry which is preliminary data.</text>
</comment>
<protein>
    <submittedName>
        <fullName evidence="13">Copper resistance protein CopC</fullName>
    </submittedName>
</protein>
<dbReference type="Proteomes" id="UP000436483">
    <property type="component" value="Unassembled WGS sequence"/>
</dbReference>
<dbReference type="GO" id="GO:0005507">
    <property type="term" value="F:copper ion binding"/>
    <property type="evidence" value="ECO:0007669"/>
    <property type="project" value="InterPro"/>
</dbReference>
<dbReference type="InterPro" id="IPR032694">
    <property type="entry name" value="CopC/D"/>
</dbReference>
<feature type="transmembrane region" description="Helical" evidence="9">
    <location>
        <begin position="214"/>
        <end position="236"/>
    </location>
</feature>
<feature type="transmembrane region" description="Helical" evidence="9">
    <location>
        <begin position="310"/>
        <end position="331"/>
    </location>
</feature>
<proteinExistence type="predicted"/>
<dbReference type="RefSeq" id="WP_160887570.1">
    <property type="nucleotide sequence ID" value="NZ_WURB01000025.1"/>
</dbReference>
<accession>A0A7X3MVN8</accession>
<reference evidence="13 14" key="1">
    <citation type="submission" date="2019-12" db="EMBL/GenBank/DDBJ databases">
        <authorList>
            <person name="Yuan C.-G."/>
        </authorList>
    </citation>
    <scope>NUCLEOTIDE SEQUENCE [LARGE SCALE GENOMIC DNA]</scope>
    <source>
        <strain evidence="13 14">KCTC 23863</strain>
    </source>
</reference>
<keyword evidence="14" id="KW-1185">Reference proteome</keyword>
<evidence type="ECO:0000259" key="12">
    <source>
        <dbReference type="Pfam" id="PF05425"/>
    </source>
</evidence>
<gene>
    <name evidence="13" type="ORF">GR328_21700</name>
</gene>
<reference evidence="13 14" key="2">
    <citation type="submission" date="2020-01" db="EMBL/GenBank/DDBJ databases">
        <title>Microvirga sp. nov., an arsenate reduction bacterium isolated from Tibet hotspring sediments.</title>
        <authorList>
            <person name="Xian W.-D."/>
            <person name="Li W.-J."/>
        </authorList>
    </citation>
    <scope>NUCLEOTIDE SEQUENCE [LARGE SCALE GENOMIC DNA]</scope>
    <source>
        <strain evidence="13 14">KCTC 23863</strain>
    </source>
</reference>
<feature type="transmembrane region" description="Helical" evidence="9">
    <location>
        <begin position="343"/>
        <end position="363"/>
    </location>
</feature>
<evidence type="ECO:0000256" key="4">
    <source>
        <dbReference type="ARBA" id="ARBA00022723"/>
    </source>
</evidence>
<dbReference type="InterPro" id="IPR008457">
    <property type="entry name" value="Cu-R_CopD_dom"/>
</dbReference>
<feature type="domain" description="Copper resistance protein D" evidence="12">
    <location>
        <begin position="305"/>
        <end position="403"/>
    </location>
</feature>
<dbReference type="GO" id="GO:0005886">
    <property type="term" value="C:plasma membrane"/>
    <property type="evidence" value="ECO:0007669"/>
    <property type="project" value="UniProtKB-SubCell"/>
</dbReference>
<dbReference type="InterPro" id="IPR014756">
    <property type="entry name" value="Ig_E-set"/>
</dbReference>
<keyword evidence="7" id="KW-0186">Copper</keyword>
<sequence>MTWLRHTLCWLLLACVLAGGEARAHASLIETTPTDGAVVATAPASVRLRFNEPVSPLVLRLIDASGTAHADLHHEARNDTITVHLPEGLPQGTHVLSYRVTSSDGHPIGGSLVFSIGTPTAGPAQQTAANSPLAVTIWLTRLALYLGLFAGAGGAFFVVWIGQETTTPASRTVVRTAIGTGIAAALLSAGLQGLDALGEPFAALLLPHPWHAALTTSFGLTAGVAILALMCAWLALRGKGKPLVLVGLAGAGLALALSGHASAAAPQWLTRPTVFVHGMAAAFWIGALAPLALIVRDLRSASLPILQRFSALAVPAVGLMVLTGLVLSIVQLETPASLLTTDYGRIFLAKMAAVVCLLTLAILNRQWLTPLLGSKGAGSRYLVRSIAGEIGLTVTILGLVATWRFTPPPRALMAPPEPVRMHIHTPAAMAELTLTPGRAGPAAATIVLMTGDFGALDPKEVTVTLAKPDAGIEPIERRAVKTAESVWQVQGLVLPIPGPWQLRVDVLVSDFEKVTLENTIEIRP</sequence>
<evidence type="ECO:0000256" key="5">
    <source>
        <dbReference type="ARBA" id="ARBA00022729"/>
    </source>
</evidence>